<dbReference type="EMBL" id="FWFN01000004">
    <property type="protein sequence ID" value="SLN49546.1"/>
    <property type="molecule type" value="Genomic_DNA"/>
</dbReference>
<keyword evidence="3 5" id="KW-0560">Oxidoreductase</keyword>
<evidence type="ECO:0000313" key="6">
    <source>
        <dbReference type="Proteomes" id="UP000193963"/>
    </source>
</evidence>
<keyword evidence="4" id="KW-0812">Transmembrane</keyword>
<dbReference type="InterPro" id="IPR013785">
    <property type="entry name" value="Aldolase_TIM"/>
</dbReference>
<protein>
    <submittedName>
        <fullName evidence="5">Nitronate monooxygenase</fullName>
        <ecNumber evidence="5">1.13.12.16</ecNumber>
    </submittedName>
</protein>
<proteinExistence type="predicted"/>
<gene>
    <name evidence="5" type="ORF">PSM7751_02389</name>
</gene>
<feature type="transmembrane region" description="Helical" evidence="4">
    <location>
        <begin position="12"/>
        <end position="33"/>
    </location>
</feature>
<dbReference type="RefSeq" id="WP_085888428.1">
    <property type="nucleotide sequence ID" value="NZ_FWFN01000004.1"/>
</dbReference>
<dbReference type="EC" id="1.13.12.16" evidence="5"/>
<keyword evidence="4" id="KW-0472">Membrane</keyword>
<accession>A0A1X6ZF83</accession>
<keyword evidence="2" id="KW-0288">FMN</keyword>
<dbReference type="Pfam" id="PF03060">
    <property type="entry name" value="NMO"/>
    <property type="match status" value="2"/>
</dbReference>
<dbReference type="Proteomes" id="UP000193963">
    <property type="component" value="Unassembled WGS sequence"/>
</dbReference>
<dbReference type="AlphaFoldDB" id="A0A1X6ZF83"/>
<dbReference type="PANTHER" id="PTHR32332">
    <property type="entry name" value="2-NITROPROPANE DIOXYGENASE"/>
    <property type="match status" value="1"/>
</dbReference>
<dbReference type="PANTHER" id="PTHR32332:SF31">
    <property type="entry name" value="2-NITROPROPANE DIOXYGENASE FAMILY, PUTATIVE (AFU_ORTHOLOGUE AFUA_2G09850)-RELATED"/>
    <property type="match status" value="1"/>
</dbReference>
<keyword evidence="5" id="KW-0503">Monooxygenase</keyword>
<keyword evidence="4" id="KW-1133">Transmembrane helix</keyword>
<dbReference type="GO" id="GO:0018580">
    <property type="term" value="F:nitronate monooxygenase activity"/>
    <property type="evidence" value="ECO:0007669"/>
    <property type="project" value="UniProtKB-EC"/>
</dbReference>
<sequence>MIETRVTRRFNLRYPVVLAPMAGVAGGALAAAVSGAGGLGLVGGGYADPDWVRREWAAAGNARRGLGFITWALAETGAAGEALLDEVLAEAPELLFLSFGDLAPFAARAQAAGVPVMAQVQNLAQARAALEAGAMALVAQGTEAGGHGARRATMTLVPELVDLLAREAPDVLLLAAGGIADGRGLAAALMLGAEGVVCGTAFWAAAEALVPEGQHRAAMAAGGDATYRSKLWDVARQKNWPEGFDLRGMRNAFSEEWEGRLDALAQDEAARARWLDAAAKGEADIAGPIVGEGIGLIDRVRPAAEILEDMATQAEGLLAGGWRRT</sequence>
<organism evidence="5 6">
    <name type="scientific">Pseudooceanicola marinus</name>
    <dbReference type="NCBI Taxonomy" id="396013"/>
    <lineage>
        <taxon>Bacteria</taxon>
        <taxon>Pseudomonadati</taxon>
        <taxon>Pseudomonadota</taxon>
        <taxon>Alphaproteobacteria</taxon>
        <taxon>Rhodobacterales</taxon>
        <taxon>Paracoccaceae</taxon>
        <taxon>Pseudooceanicola</taxon>
    </lineage>
</organism>
<name>A0A1X6ZF83_9RHOB</name>
<evidence type="ECO:0000256" key="1">
    <source>
        <dbReference type="ARBA" id="ARBA00022630"/>
    </source>
</evidence>
<dbReference type="CDD" id="cd04730">
    <property type="entry name" value="NPD_like"/>
    <property type="match status" value="1"/>
</dbReference>
<keyword evidence="1" id="KW-0285">Flavoprotein</keyword>
<dbReference type="Gene3D" id="3.20.20.70">
    <property type="entry name" value="Aldolase class I"/>
    <property type="match status" value="1"/>
</dbReference>
<evidence type="ECO:0000256" key="3">
    <source>
        <dbReference type="ARBA" id="ARBA00023002"/>
    </source>
</evidence>
<evidence type="ECO:0000256" key="2">
    <source>
        <dbReference type="ARBA" id="ARBA00022643"/>
    </source>
</evidence>
<reference evidence="5 6" key="1">
    <citation type="submission" date="2017-03" db="EMBL/GenBank/DDBJ databases">
        <authorList>
            <person name="Afonso C.L."/>
            <person name="Miller P.J."/>
            <person name="Scott M.A."/>
            <person name="Spackman E."/>
            <person name="Goraichik I."/>
            <person name="Dimitrov K.M."/>
            <person name="Suarez D.L."/>
            <person name="Swayne D.E."/>
        </authorList>
    </citation>
    <scope>NUCLEOTIDE SEQUENCE [LARGE SCALE GENOMIC DNA]</scope>
    <source>
        <strain evidence="5 6">CECT 7751</strain>
    </source>
</reference>
<dbReference type="InterPro" id="IPR004136">
    <property type="entry name" value="NMO"/>
</dbReference>
<dbReference type="OrthoDB" id="9778912at2"/>
<evidence type="ECO:0000313" key="5">
    <source>
        <dbReference type="EMBL" id="SLN49546.1"/>
    </source>
</evidence>
<dbReference type="SUPFAM" id="SSF51412">
    <property type="entry name" value="Inosine monophosphate dehydrogenase (IMPDH)"/>
    <property type="match status" value="1"/>
</dbReference>
<evidence type="ECO:0000256" key="4">
    <source>
        <dbReference type="SAM" id="Phobius"/>
    </source>
</evidence>
<keyword evidence="6" id="KW-1185">Reference proteome</keyword>